<evidence type="ECO:0000313" key="3">
    <source>
        <dbReference type="Proteomes" id="UP000663879"/>
    </source>
</evidence>
<organism evidence="2 3">
    <name type="scientific">Brachionus calyciflorus</name>
    <dbReference type="NCBI Taxonomy" id="104777"/>
    <lineage>
        <taxon>Eukaryota</taxon>
        <taxon>Metazoa</taxon>
        <taxon>Spiralia</taxon>
        <taxon>Gnathifera</taxon>
        <taxon>Rotifera</taxon>
        <taxon>Eurotatoria</taxon>
        <taxon>Monogononta</taxon>
        <taxon>Pseudotrocha</taxon>
        <taxon>Ploima</taxon>
        <taxon>Brachionidae</taxon>
        <taxon>Brachionus</taxon>
    </lineage>
</organism>
<proteinExistence type="predicted"/>
<protein>
    <recommendedName>
        <fullName evidence="4">N-formylglutamate amidohydrolase</fullName>
    </recommendedName>
</protein>
<keyword evidence="1" id="KW-0732">Signal</keyword>
<gene>
    <name evidence="2" type="ORF">OXX778_LOCUS4929</name>
</gene>
<feature type="signal peptide" evidence="1">
    <location>
        <begin position="1"/>
        <end position="18"/>
    </location>
</feature>
<evidence type="ECO:0008006" key="4">
    <source>
        <dbReference type="Google" id="ProtNLM"/>
    </source>
</evidence>
<feature type="chain" id="PRO_5032631342" description="N-formylglutamate amidohydrolase" evidence="1">
    <location>
        <begin position="19"/>
        <end position="284"/>
    </location>
</feature>
<dbReference type="Proteomes" id="UP000663879">
    <property type="component" value="Unassembled WGS sequence"/>
</dbReference>
<name>A0A813QRG2_9BILA</name>
<dbReference type="EMBL" id="CAJNOC010000513">
    <property type="protein sequence ID" value="CAF0770569.1"/>
    <property type="molecule type" value="Genomic_DNA"/>
</dbReference>
<reference evidence="2" key="1">
    <citation type="submission" date="2021-02" db="EMBL/GenBank/DDBJ databases">
        <authorList>
            <person name="Nowell W R."/>
        </authorList>
    </citation>
    <scope>NUCLEOTIDE SEQUENCE</scope>
    <source>
        <strain evidence="2">Ploen Becks lab</strain>
    </source>
</reference>
<accession>A0A813QRG2</accession>
<dbReference type="OrthoDB" id="71260at2759"/>
<sequence>MFIKKFIILILIINTIRSQNYFGSKGYTEFKTGNINILISIPHDGGLKPVSIIDRPKEINDTMPRDLNTRPFAEELAAELNRLTFKTPFMVFNNLHRVKMEPNVQPNDSCSSLNVNKECETAVNEYHNFISGFKTNMSKVYKQLLIIDIHGNAHAENWTELGYILSKFDLNKPVLANLTKSSVQGLNSLYNYGLERLIRGNISLGAFMQKFSYRVVPSPSILSPGTGGYFNGGYITFKHKSINTNTIQMELASFIRRNSTTSRYHAKNIANAVYQFYNIHKFKI</sequence>
<comment type="caution">
    <text evidence="2">The sequence shown here is derived from an EMBL/GenBank/DDBJ whole genome shotgun (WGS) entry which is preliminary data.</text>
</comment>
<dbReference type="AlphaFoldDB" id="A0A813QRG2"/>
<evidence type="ECO:0000313" key="2">
    <source>
        <dbReference type="EMBL" id="CAF0770569.1"/>
    </source>
</evidence>
<keyword evidence="3" id="KW-1185">Reference proteome</keyword>
<dbReference type="Gene3D" id="3.40.630.40">
    <property type="entry name" value="Zn-dependent exopeptidases"/>
    <property type="match status" value="1"/>
</dbReference>
<evidence type="ECO:0000256" key="1">
    <source>
        <dbReference type="SAM" id="SignalP"/>
    </source>
</evidence>